<dbReference type="RefSeq" id="WP_148696808.1">
    <property type="nucleotide sequence ID" value="NZ_CP017834.1"/>
</dbReference>
<dbReference type="STRING" id="1915309.AXG55_03870"/>
<accession>A0A1L4CYR0</accession>
<dbReference type="OrthoDB" id="5293976at2"/>
<dbReference type="InterPro" id="IPR020568">
    <property type="entry name" value="Ribosomal_Su5_D2-typ_SF"/>
</dbReference>
<dbReference type="InterPro" id="IPR014721">
    <property type="entry name" value="Ribsml_uS5_D2-typ_fold_subgr"/>
</dbReference>
<dbReference type="EMBL" id="CP017834">
    <property type="protein sequence ID" value="APJ03091.1"/>
    <property type="molecule type" value="Genomic_DNA"/>
</dbReference>
<evidence type="ECO:0000313" key="1">
    <source>
        <dbReference type="EMBL" id="APJ03091.1"/>
    </source>
</evidence>
<dbReference type="SUPFAM" id="SSF54211">
    <property type="entry name" value="Ribosomal protein S5 domain 2-like"/>
    <property type="match status" value="1"/>
</dbReference>
<dbReference type="SUPFAM" id="SSF55060">
    <property type="entry name" value="GHMP Kinase, C-terminal domain"/>
    <property type="match status" value="1"/>
</dbReference>
<protein>
    <recommendedName>
        <fullName evidence="3">GHMP kinase N-terminal domain-containing protein</fullName>
    </recommendedName>
</protein>
<gene>
    <name evidence="1" type="ORF">AXG55_03870</name>
</gene>
<proteinExistence type="predicted"/>
<name>A0A1L4CYR0_9BACT</name>
<sequence length="334" mass="37970">MNRFNVCIPAKALLFGEYGVLYGGRALAVTFFQDYFQISATLKKQSNNCQIKINSDFFNSQSLNISNEQFIQENKSPLDRDSFFFVNLLKPWHLHLKNWDLEFHIENSFSPSLGFGSSSALIAGFSKILWQMIYNNKDYLTSTLFWKNVRTSIQNIQGQGSGYDVAVQLAGSNITDKNVIQFWSFQNQEGSAIPKIESFYPKEHISNLGCFIATHIYSDTKKALKKFQSEKNKLNFAAQHSDIANELYNHNSFEDLALAMQKSLKIAQNQEIIPTESESFNNLLAKLDLFHIPFKTMGAGHGDCIWVLAKKSALIQNCQIPEKNISFAFENYGS</sequence>
<dbReference type="Gene3D" id="3.30.230.10">
    <property type="match status" value="1"/>
</dbReference>
<dbReference type="Proteomes" id="UP000184731">
    <property type="component" value="Chromosome"/>
</dbReference>
<keyword evidence="2" id="KW-1185">Reference proteome</keyword>
<dbReference type="Gene3D" id="3.30.70.890">
    <property type="entry name" value="GHMP kinase, C-terminal domain"/>
    <property type="match status" value="1"/>
</dbReference>
<dbReference type="AlphaFoldDB" id="A0A1L4CYR0"/>
<dbReference type="KEGG" id="saqi:AXG55_03870"/>
<reference evidence="1 2" key="1">
    <citation type="submission" date="2016-10" db="EMBL/GenBank/DDBJ databases">
        <title>Silvanigrella aquatica sp. nov., isolated from a freshwater lake located in the Black Forest, Germany, description of Silvanigrellaceae fam. nov., Silvanigrellales ord. nov., reclassification of the order Bdellovibrionales in the class Oligoflexia, reclassification of the families Bacteriovoracaceae and Halobacteriovoraceae in the new order Bacteriovoracales ord. nov., and reclassification of the family Pseudobacteriovoracaceae in the order Oligoflexiales.</title>
        <authorList>
            <person name="Hahn M.W."/>
            <person name="Schmidt J."/>
            <person name="Koll U."/>
            <person name="Rohde M."/>
            <person name="Verbag S."/>
            <person name="Pitt A."/>
            <person name="Nakai R."/>
            <person name="Naganuma T."/>
            <person name="Lang E."/>
        </authorList>
    </citation>
    <scope>NUCLEOTIDE SEQUENCE [LARGE SCALE GENOMIC DNA]</scope>
    <source>
        <strain evidence="1 2">MWH-Nonnen-W8red</strain>
    </source>
</reference>
<organism evidence="1 2">
    <name type="scientific">Silvanigrella aquatica</name>
    <dbReference type="NCBI Taxonomy" id="1915309"/>
    <lineage>
        <taxon>Bacteria</taxon>
        <taxon>Pseudomonadati</taxon>
        <taxon>Bdellovibrionota</taxon>
        <taxon>Oligoflexia</taxon>
        <taxon>Silvanigrellales</taxon>
        <taxon>Silvanigrellaceae</taxon>
        <taxon>Silvanigrella</taxon>
    </lineage>
</organism>
<dbReference type="InterPro" id="IPR036554">
    <property type="entry name" value="GHMP_kinase_C_sf"/>
</dbReference>
<evidence type="ECO:0008006" key="3">
    <source>
        <dbReference type="Google" id="ProtNLM"/>
    </source>
</evidence>
<evidence type="ECO:0000313" key="2">
    <source>
        <dbReference type="Proteomes" id="UP000184731"/>
    </source>
</evidence>